<dbReference type="EMBL" id="CP024310">
    <property type="protein sequence ID" value="AUX79376.1"/>
    <property type="molecule type" value="Genomic_DNA"/>
</dbReference>
<gene>
    <name evidence="1" type="ORF">NXT3_PC00200</name>
</gene>
<keyword evidence="1" id="KW-0614">Plasmid</keyword>
<sequence>MRADTHELYEVPIAQAVLRAKASPKTGAEKKDVLPLVLKHATDHDLHLSSEPIG</sequence>
<reference evidence="1 2" key="1">
    <citation type="submission" date="2017-10" db="EMBL/GenBank/DDBJ databases">
        <title>Analysis of the genome sequences of Rhizobium populations associated to common bean (phaseolus vulgaris).</title>
        <authorList>
            <person name="Bustos P."/>
            <person name="Santamaria R.I."/>
            <person name="Miranda-Sanchez F."/>
            <person name="Perez-Carrascal O."/>
            <person name="Juarez S."/>
            <person name="Lozano L."/>
            <person name="Martinez-Flores I."/>
            <person name="Vinuesa P."/>
            <person name="Martinez-Romero E."/>
            <person name="Cevallos M.A."/>
            <person name="Romero D."/>
            <person name="Davila G."/>
            <person name="Gonzalez V."/>
        </authorList>
    </citation>
    <scope>NUCLEOTIDE SEQUENCE [LARGE SCALE GENOMIC DNA]</scope>
    <source>
        <strain evidence="1 2">NXT3</strain>
        <plasmid evidence="2">Plasmid psfrenxt3c</plasmid>
    </source>
</reference>
<evidence type="ECO:0000313" key="1">
    <source>
        <dbReference type="EMBL" id="AUX79376.1"/>
    </source>
</evidence>
<accession>A0A2L0HD37</accession>
<proteinExistence type="predicted"/>
<dbReference type="Proteomes" id="UP000239340">
    <property type="component" value="Plasmid pSfreNXT3c"/>
</dbReference>
<dbReference type="AlphaFoldDB" id="A0A2L0HD37"/>
<evidence type="ECO:0000313" key="2">
    <source>
        <dbReference type="Proteomes" id="UP000239340"/>
    </source>
</evidence>
<name>A0A2L0HD37_RHIFR</name>
<protein>
    <submittedName>
        <fullName evidence="1">Uncharacterized protein</fullName>
    </submittedName>
</protein>
<organism evidence="1 2">
    <name type="scientific">Rhizobium fredii</name>
    <name type="common">Sinorhizobium fredii</name>
    <dbReference type="NCBI Taxonomy" id="380"/>
    <lineage>
        <taxon>Bacteria</taxon>
        <taxon>Pseudomonadati</taxon>
        <taxon>Pseudomonadota</taxon>
        <taxon>Alphaproteobacteria</taxon>
        <taxon>Hyphomicrobiales</taxon>
        <taxon>Rhizobiaceae</taxon>
        <taxon>Sinorhizobium/Ensifer group</taxon>
        <taxon>Sinorhizobium</taxon>
    </lineage>
</organism>
<geneLocation type="plasmid" evidence="2">
    <name>psfrenxt3c</name>
</geneLocation>